<dbReference type="AlphaFoldDB" id="A0A0D0A889"/>
<evidence type="ECO:0008006" key="3">
    <source>
        <dbReference type="Google" id="ProtNLM"/>
    </source>
</evidence>
<organism evidence="1 2">
    <name type="scientific">Suillus luteus UH-Slu-Lm8-n1</name>
    <dbReference type="NCBI Taxonomy" id="930992"/>
    <lineage>
        <taxon>Eukaryota</taxon>
        <taxon>Fungi</taxon>
        <taxon>Dikarya</taxon>
        <taxon>Basidiomycota</taxon>
        <taxon>Agaricomycotina</taxon>
        <taxon>Agaricomycetes</taxon>
        <taxon>Agaricomycetidae</taxon>
        <taxon>Boletales</taxon>
        <taxon>Suillineae</taxon>
        <taxon>Suillaceae</taxon>
        <taxon>Suillus</taxon>
    </lineage>
</organism>
<feature type="non-terminal residue" evidence="1">
    <location>
        <position position="114"/>
    </location>
</feature>
<proteinExistence type="predicted"/>
<reference evidence="1 2" key="1">
    <citation type="submission" date="2014-04" db="EMBL/GenBank/DDBJ databases">
        <authorList>
            <consortium name="DOE Joint Genome Institute"/>
            <person name="Kuo A."/>
            <person name="Ruytinx J."/>
            <person name="Rineau F."/>
            <person name="Colpaert J."/>
            <person name="Kohler A."/>
            <person name="Nagy L.G."/>
            <person name="Floudas D."/>
            <person name="Copeland A."/>
            <person name="Barry K.W."/>
            <person name="Cichocki N."/>
            <person name="Veneault-Fourrey C."/>
            <person name="LaButti K."/>
            <person name="Lindquist E.A."/>
            <person name="Lipzen A."/>
            <person name="Lundell T."/>
            <person name="Morin E."/>
            <person name="Murat C."/>
            <person name="Sun H."/>
            <person name="Tunlid A."/>
            <person name="Henrissat B."/>
            <person name="Grigoriev I.V."/>
            <person name="Hibbett D.S."/>
            <person name="Martin F."/>
            <person name="Nordberg H.P."/>
            <person name="Cantor M.N."/>
            <person name="Hua S.X."/>
        </authorList>
    </citation>
    <scope>NUCLEOTIDE SEQUENCE [LARGE SCALE GENOMIC DNA]</scope>
    <source>
        <strain evidence="1 2">UH-Slu-Lm8-n1</strain>
    </source>
</reference>
<protein>
    <recommendedName>
        <fullName evidence="3">Reverse transcriptase zinc-binding domain-containing protein</fullName>
    </recommendedName>
</protein>
<dbReference type="Proteomes" id="UP000054485">
    <property type="component" value="Unassembled WGS sequence"/>
</dbReference>
<feature type="non-terminal residue" evidence="1">
    <location>
        <position position="1"/>
    </location>
</feature>
<keyword evidence="2" id="KW-1185">Reference proteome</keyword>
<name>A0A0D0A889_9AGAM</name>
<evidence type="ECO:0000313" key="1">
    <source>
        <dbReference type="EMBL" id="KIK34349.1"/>
    </source>
</evidence>
<dbReference type="OrthoDB" id="2650954at2759"/>
<sequence>ILSRSFIKLTAEFPKRPTGPYIALRSRHAPLNHHLHRIGKVPSSRCPHCPDTDETILHLLIACPHYRHARHALTNSLGRGASSLPFLLSDPSATPHLAKFLNATSRFKKTFGEV</sequence>
<dbReference type="InParanoid" id="A0A0D0A889"/>
<evidence type="ECO:0000313" key="2">
    <source>
        <dbReference type="Proteomes" id="UP000054485"/>
    </source>
</evidence>
<accession>A0A0D0A889</accession>
<gene>
    <name evidence="1" type="ORF">CY34DRAFT_35921</name>
</gene>
<reference evidence="2" key="2">
    <citation type="submission" date="2015-01" db="EMBL/GenBank/DDBJ databases">
        <title>Evolutionary Origins and Diversification of the Mycorrhizal Mutualists.</title>
        <authorList>
            <consortium name="DOE Joint Genome Institute"/>
            <consortium name="Mycorrhizal Genomics Consortium"/>
            <person name="Kohler A."/>
            <person name="Kuo A."/>
            <person name="Nagy L.G."/>
            <person name="Floudas D."/>
            <person name="Copeland A."/>
            <person name="Barry K.W."/>
            <person name="Cichocki N."/>
            <person name="Veneault-Fourrey C."/>
            <person name="LaButti K."/>
            <person name="Lindquist E.A."/>
            <person name="Lipzen A."/>
            <person name="Lundell T."/>
            <person name="Morin E."/>
            <person name="Murat C."/>
            <person name="Riley R."/>
            <person name="Ohm R."/>
            <person name="Sun H."/>
            <person name="Tunlid A."/>
            <person name="Henrissat B."/>
            <person name="Grigoriev I.V."/>
            <person name="Hibbett D.S."/>
            <person name="Martin F."/>
        </authorList>
    </citation>
    <scope>NUCLEOTIDE SEQUENCE [LARGE SCALE GENOMIC DNA]</scope>
    <source>
        <strain evidence="2">UH-Slu-Lm8-n1</strain>
    </source>
</reference>
<dbReference type="EMBL" id="KN835767">
    <property type="protein sequence ID" value="KIK34349.1"/>
    <property type="molecule type" value="Genomic_DNA"/>
</dbReference>
<dbReference type="HOGENOM" id="CLU_146165_0_0_1"/>